<sequence>MKTNICMIVFSITAHENLECLCDLLDNIKKCFVNYSILILLSITENLCHEQLETYDFVKIVNIRPKNVSIWGNIDLFHQHILNINYIYEKSITYDYFWFVASNEMFIKIISSDFLDNFSLKIIDKQKPINELDYDIYFEKLKNEKHSWSWIEMAKNDIHFMNYIYKNKFILYGCQHEGLVLSSDIVLEIFNEYNKNKLYEHSTFKNYVMEELFISTYILNKYIISTNYINTFCFRYIYTIKNVSSYEQIENELKNHHVSIKPVRRDYNDPIRTYIRKKI</sequence>
<dbReference type="EMBL" id="KY684092">
    <property type="protein sequence ID" value="ARF10016.1"/>
    <property type="molecule type" value="Genomic_DNA"/>
</dbReference>
<accession>A0A1V0SE79</accession>
<proteinExistence type="predicted"/>
<organism evidence="1">
    <name type="scientific">Indivirus ILV1</name>
    <dbReference type="NCBI Taxonomy" id="1977633"/>
    <lineage>
        <taxon>Viruses</taxon>
        <taxon>Varidnaviria</taxon>
        <taxon>Bamfordvirae</taxon>
        <taxon>Nucleocytoviricota</taxon>
        <taxon>Megaviricetes</taxon>
        <taxon>Imitervirales</taxon>
        <taxon>Mimiviridae</taxon>
        <taxon>Klosneuvirinae</taxon>
        <taxon>Indivirus</taxon>
    </lineage>
</organism>
<name>A0A1V0SE79_9VIRU</name>
<gene>
    <name evidence="1" type="ORF">Indivirus_8_6</name>
</gene>
<reference evidence="1" key="1">
    <citation type="journal article" date="2017" name="Science">
        <title>Giant viruses with an expanded complement of translation system components.</title>
        <authorList>
            <person name="Schulz F."/>
            <person name="Yutin N."/>
            <person name="Ivanova N.N."/>
            <person name="Ortega D.R."/>
            <person name="Lee T.K."/>
            <person name="Vierheilig J."/>
            <person name="Daims H."/>
            <person name="Horn M."/>
            <person name="Wagner M."/>
            <person name="Jensen G.J."/>
            <person name="Kyrpides N.C."/>
            <person name="Koonin E.V."/>
            <person name="Woyke T."/>
        </authorList>
    </citation>
    <scope>NUCLEOTIDE SEQUENCE</scope>
    <source>
        <strain evidence="1">ILV1</strain>
    </source>
</reference>
<protein>
    <submittedName>
        <fullName evidence="1">Uncharacterized protein</fullName>
    </submittedName>
</protein>
<evidence type="ECO:0000313" key="1">
    <source>
        <dbReference type="EMBL" id="ARF10016.1"/>
    </source>
</evidence>